<feature type="transmembrane region" description="Helical" evidence="1">
    <location>
        <begin position="53"/>
        <end position="74"/>
    </location>
</feature>
<keyword evidence="3" id="KW-1185">Reference proteome</keyword>
<dbReference type="EMBL" id="KQ085904">
    <property type="protein sequence ID" value="KLO17476.1"/>
    <property type="molecule type" value="Genomic_DNA"/>
</dbReference>
<organism evidence="2 3">
    <name type="scientific">Schizopora paradoxa</name>
    <dbReference type="NCBI Taxonomy" id="27342"/>
    <lineage>
        <taxon>Eukaryota</taxon>
        <taxon>Fungi</taxon>
        <taxon>Dikarya</taxon>
        <taxon>Basidiomycota</taxon>
        <taxon>Agaricomycotina</taxon>
        <taxon>Agaricomycetes</taxon>
        <taxon>Hymenochaetales</taxon>
        <taxon>Schizoporaceae</taxon>
        <taxon>Schizopora</taxon>
    </lineage>
</organism>
<dbReference type="InterPro" id="IPR015943">
    <property type="entry name" value="WD40/YVTN_repeat-like_dom_sf"/>
</dbReference>
<reference evidence="2 3" key="1">
    <citation type="submission" date="2015-04" db="EMBL/GenBank/DDBJ databases">
        <title>Complete genome sequence of Schizopora paradoxa KUC8140, a cosmopolitan wood degrader in East Asia.</title>
        <authorList>
            <consortium name="DOE Joint Genome Institute"/>
            <person name="Min B."/>
            <person name="Park H."/>
            <person name="Jang Y."/>
            <person name="Kim J.-J."/>
            <person name="Kim K.H."/>
            <person name="Pangilinan J."/>
            <person name="Lipzen A."/>
            <person name="Riley R."/>
            <person name="Grigoriev I.V."/>
            <person name="Spatafora J.W."/>
            <person name="Choi I.-G."/>
        </authorList>
    </citation>
    <scope>NUCLEOTIDE SEQUENCE [LARGE SCALE GENOMIC DNA]</scope>
    <source>
        <strain evidence="2 3">KUC8140</strain>
    </source>
</reference>
<keyword evidence="1" id="KW-1133">Transmembrane helix</keyword>
<feature type="transmembrane region" description="Helical" evidence="1">
    <location>
        <begin position="27"/>
        <end position="47"/>
    </location>
</feature>
<dbReference type="SUPFAM" id="SSF82171">
    <property type="entry name" value="DPP6 N-terminal domain-like"/>
    <property type="match status" value="1"/>
</dbReference>
<keyword evidence="1" id="KW-0472">Membrane</keyword>
<dbReference type="OrthoDB" id="3332150at2759"/>
<dbReference type="Gene3D" id="2.130.10.10">
    <property type="entry name" value="YVTN repeat-like/Quinoprotein amine dehydrogenase"/>
    <property type="match status" value="1"/>
</dbReference>
<gene>
    <name evidence="2" type="ORF">SCHPADRAFT_163130</name>
</gene>
<evidence type="ECO:0000256" key="1">
    <source>
        <dbReference type="SAM" id="Phobius"/>
    </source>
</evidence>
<dbReference type="AlphaFoldDB" id="A0A0H2SK76"/>
<dbReference type="InParanoid" id="A0A0H2SK76"/>
<accession>A0A0H2SK76</accession>
<evidence type="ECO:0000313" key="2">
    <source>
        <dbReference type="EMBL" id="KLO17476.1"/>
    </source>
</evidence>
<evidence type="ECO:0000313" key="3">
    <source>
        <dbReference type="Proteomes" id="UP000053477"/>
    </source>
</evidence>
<keyword evidence="1" id="KW-0812">Transmembrane</keyword>
<name>A0A0H2SK76_9AGAM</name>
<protein>
    <recommendedName>
        <fullName evidence="4">WD40 repeat-like protein</fullName>
    </recommendedName>
</protein>
<dbReference type="Proteomes" id="UP000053477">
    <property type="component" value="Unassembled WGS sequence"/>
</dbReference>
<sequence>MTMRKVVSSTPLNAQPWYITFWIRQSYAALLVIAVIMYVLGLGIYVIKTQHVVAAVIPCVLGGACAIGVSIVSWRHVRDILVNWWRSRHEKVTKEGEESDDAFMKHLDQVIVDNNNAELFREFFPMEDDESSIDEKVQLEEEQLPEEMERYNPHLSRAYINYLQHVRQGAKSGLFSDFKRGRIEHMRCSPDGRWLVVCYELACLVYDVKNNFEYQNLTQEDAQQSAEHAEWSPTGEYLLTRTKKELRLWKTPLGVPGAEENKFELLKKRFGLPGGQYRYIKWVNRDDFLLLTDGADIFFVNRERGLREVNRLAVPDDFKVTQVFPLTPRFDTILCLAKKKVEIDDTKGEADSEGVDYLLVLSKGQTLLGKILRRVRIGASDGGTRLQRSDYVLNQKKLLHRNVTNVKICRNNQFILINYDGNEVRALTRLEHQL</sequence>
<proteinExistence type="predicted"/>
<evidence type="ECO:0008006" key="4">
    <source>
        <dbReference type="Google" id="ProtNLM"/>
    </source>
</evidence>